<reference evidence="1" key="1">
    <citation type="submission" date="2022-07" db="EMBL/GenBank/DDBJ databases">
        <authorList>
            <person name="Patel Y.B."/>
            <person name="Mathew B.V."/>
            <person name="Medina A."/>
            <person name="Patel V.P."/>
            <person name="Paul R."/>
            <person name="Saji H."/>
            <person name="Syeda A."/>
            <person name="Thomson J."/>
            <person name="Gibb B.P."/>
            <person name="Furlong K.P."/>
            <person name="Rudner A.D."/>
            <person name="Beyer A.R."/>
            <person name="Chong R.A."/>
            <person name="Edgington N.P."/>
            <person name="Freise A.C."/>
            <person name="Garcia Costas A.M."/>
            <person name="Klyczek K.K."/>
            <person name="Swerdlow S.J."/>
            <person name="Garlena R.A."/>
            <person name="Russell D.A."/>
            <person name="Jacobs-Sera D."/>
            <person name="Hatfull G.F."/>
        </authorList>
    </citation>
    <scope>NUCLEOTIDE SEQUENCE</scope>
</reference>
<keyword evidence="2" id="KW-1185">Reference proteome</keyword>
<evidence type="ECO:0000313" key="1">
    <source>
        <dbReference type="EMBL" id="UVK63578.1"/>
    </source>
</evidence>
<proteinExistence type="predicted"/>
<organism evidence="1 2">
    <name type="scientific">Arthrobacter phage Janeemi</name>
    <dbReference type="NCBI Taxonomy" id="2927240"/>
    <lineage>
        <taxon>Viruses</taxon>
        <taxon>Duplodnaviria</taxon>
        <taxon>Heunggongvirae</taxon>
        <taxon>Uroviricota</taxon>
        <taxon>Caudoviricetes</taxon>
        <taxon>Casidaviridae</taxon>
        <taxon>Yangvirus</taxon>
        <taxon>Yangvirus janeemi</taxon>
    </lineage>
</organism>
<evidence type="ECO:0000313" key="2">
    <source>
        <dbReference type="Proteomes" id="UP001059694"/>
    </source>
</evidence>
<dbReference type="Proteomes" id="UP001059694">
    <property type="component" value="Segment"/>
</dbReference>
<sequence length="79" mass="8227">MAPAHYTVLTEGLFPTTAKLLRTYPDAVVSNVVATGAPEEMKRLAAQLNAAEATLAKLSEAEAMCAKEAALPASEPPSE</sequence>
<accession>A0A9E7TZ86</accession>
<gene>
    <name evidence="1" type="primary">58</name>
    <name evidence="1" type="ORF">SEA_JANEEMI_58</name>
</gene>
<protein>
    <submittedName>
        <fullName evidence="1">Uncharacterized protein</fullName>
    </submittedName>
</protein>
<name>A0A9E7TZ86_9CAUD</name>
<dbReference type="EMBL" id="ON970616">
    <property type="protein sequence ID" value="UVK63578.1"/>
    <property type="molecule type" value="Genomic_DNA"/>
</dbReference>